<dbReference type="InterPro" id="IPR036820">
    <property type="entry name" value="Archease_dom_sf"/>
</dbReference>
<keyword evidence="4 5" id="KW-0106">Calcium</keyword>
<dbReference type="OrthoDB" id="8831at2157"/>
<evidence type="ECO:0000256" key="3">
    <source>
        <dbReference type="ARBA" id="ARBA00022723"/>
    </source>
</evidence>
<gene>
    <name evidence="7" type="ORF">JH146_1528</name>
</gene>
<dbReference type="SUPFAM" id="SSF69819">
    <property type="entry name" value="MTH1598-like"/>
    <property type="match status" value="1"/>
</dbReference>
<dbReference type="KEGG" id="mjh:JH146_1528"/>
<dbReference type="GO" id="GO:0005509">
    <property type="term" value="F:calcium ion binding"/>
    <property type="evidence" value="ECO:0007669"/>
    <property type="project" value="UniProtKB-UniRule"/>
</dbReference>
<evidence type="ECO:0000259" key="6">
    <source>
        <dbReference type="Pfam" id="PF01951"/>
    </source>
</evidence>
<feature type="binding site" evidence="5">
    <location>
        <position position="138"/>
    </location>
    <ligand>
        <name>Ca(2+)</name>
        <dbReference type="ChEBI" id="CHEBI:29108"/>
    </ligand>
</feature>
<keyword evidence="3 5" id="KW-0479">Metal-binding</keyword>
<dbReference type="GeneID" id="24892161"/>
<evidence type="ECO:0000256" key="4">
    <source>
        <dbReference type="ARBA" id="ARBA00022837"/>
    </source>
</evidence>
<evidence type="ECO:0000256" key="2">
    <source>
        <dbReference type="ARBA" id="ARBA00022694"/>
    </source>
</evidence>
<dbReference type="AlphaFoldDB" id="A0A076LCX9"/>
<comment type="function">
    <text evidence="5">Activates the tRNA-splicing ligase complex by facilitating the enzymatic turnover of catalytic subunit RtcB. Acts by promoting the guanylylation of RtcB, a key intermediate step in tRNA ligation. Can also alter the NTP specificity of RtcB such that ATP, dGTP or ITP is used efficiently.</text>
</comment>
<evidence type="ECO:0000256" key="5">
    <source>
        <dbReference type="HAMAP-Rule" id="MF_01222"/>
    </source>
</evidence>
<dbReference type="InterPro" id="IPR022952">
    <property type="entry name" value="Archease_arc"/>
</dbReference>
<dbReference type="STRING" id="1301915.JH146_1528"/>
<evidence type="ECO:0000256" key="1">
    <source>
        <dbReference type="ARBA" id="ARBA00007963"/>
    </source>
</evidence>
<accession>A0A076LCX9</accession>
<organism evidence="7 8">
    <name type="scientific">Methanocaldococcus bathoardescens</name>
    <dbReference type="NCBI Taxonomy" id="1301915"/>
    <lineage>
        <taxon>Archaea</taxon>
        <taxon>Methanobacteriati</taxon>
        <taxon>Methanobacteriota</taxon>
        <taxon>Methanomada group</taxon>
        <taxon>Methanococci</taxon>
        <taxon>Methanococcales</taxon>
        <taxon>Methanocaldococcaceae</taxon>
        <taxon>Methanocaldococcus</taxon>
    </lineage>
</organism>
<comment type="similarity">
    <text evidence="1 5">Belongs to the archease family.</text>
</comment>
<keyword evidence="2 5" id="KW-0819">tRNA processing</keyword>
<evidence type="ECO:0000313" key="8">
    <source>
        <dbReference type="Proteomes" id="UP000028781"/>
    </source>
</evidence>
<dbReference type="EMBL" id="CP009149">
    <property type="protein sequence ID" value="AIJ06370.1"/>
    <property type="molecule type" value="Genomic_DNA"/>
</dbReference>
<dbReference type="Gene3D" id="3.55.10.10">
    <property type="entry name" value="Archease domain"/>
    <property type="match status" value="1"/>
</dbReference>
<proteinExistence type="inferred from homology"/>
<sequence>MFNYFETTADLGVEAKGKSLEEAFKEGAKGLYNIMVDIDKVDKKEKIEFEIEGEDLEELLYNFLNELLFYTDVENLVFSDFDVKIEKDNNGYKLKCIAYGEKINKEKHNIKEEVKAVTYHMMEVKQEEDGWKIRYIVDL</sequence>
<name>A0A076LCX9_9EURY</name>
<dbReference type="HAMAP" id="MF_01222">
    <property type="entry name" value="Archease_arch"/>
    <property type="match status" value="1"/>
</dbReference>
<dbReference type="InterPro" id="IPR023572">
    <property type="entry name" value="Archease_dom"/>
</dbReference>
<feature type="domain" description="Archease" evidence="6">
    <location>
        <begin position="2"/>
        <end position="139"/>
    </location>
</feature>
<protein>
    <recommendedName>
        <fullName evidence="5">Protein archease</fullName>
    </recommendedName>
</protein>
<feature type="binding site" evidence="5">
    <location>
        <position position="10"/>
    </location>
    <ligand>
        <name>Ca(2+)</name>
        <dbReference type="ChEBI" id="CHEBI:29108"/>
    </ligand>
</feature>
<dbReference type="GO" id="GO:0006388">
    <property type="term" value="P:tRNA splicing, via endonucleolytic cleavage and ligation"/>
    <property type="evidence" value="ECO:0007669"/>
    <property type="project" value="UniProtKB-UniRule"/>
</dbReference>
<dbReference type="Proteomes" id="UP000028781">
    <property type="component" value="Chromosome"/>
</dbReference>
<dbReference type="InterPro" id="IPR002804">
    <property type="entry name" value="Archease"/>
</dbReference>
<dbReference type="NCBIfam" id="NF001617">
    <property type="entry name" value="PRK00407.1"/>
    <property type="match status" value="1"/>
</dbReference>
<evidence type="ECO:0000313" key="7">
    <source>
        <dbReference type="EMBL" id="AIJ06370.1"/>
    </source>
</evidence>
<keyword evidence="8" id="KW-1185">Reference proteome</keyword>
<reference evidence="7 8" key="1">
    <citation type="journal article" date="2015" name="Int. J. Syst. Evol. Microbiol.">
        <title>M ethanocaldococcus bathoardescens sp. nov., a hyperthermophilic methanogen isolated from a volcanically active deep-sea hydrothermal vent.</title>
        <authorList>
            <person name="Stewart L.C."/>
            <person name="Jung J.H."/>
            <person name="Kim Y.T."/>
            <person name="Kwon S.W."/>
            <person name="Park C.S."/>
            <person name="Holden J.F."/>
        </authorList>
    </citation>
    <scope>NUCLEOTIDE SEQUENCE [LARGE SCALE GENOMIC DNA]</scope>
    <source>
        <strain evidence="7 8">JH146</strain>
    </source>
</reference>
<dbReference type="PANTHER" id="PTHR12682:SF11">
    <property type="entry name" value="PROTEIN ARCHEASE"/>
    <property type="match status" value="1"/>
</dbReference>
<dbReference type="PANTHER" id="PTHR12682">
    <property type="entry name" value="ARCHEASE"/>
    <property type="match status" value="1"/>
</dbReference>
<feature type="binding site" evidence="5">
    <location>
        <position position="139"/>
    </location>
    <ligand>
        <name>Ca(2+)</name>
        <dbReference type="ChEBI" id="CHEBI:29108"/>
    </ligand>
</feature>
<dbReference type="RefSeq" id="WP_048202450.1">
    <property type="nucleotide sequence ID" value="NZ_CP009149.1"/>
</dbReference>
<dbReference type="HOGENOM" id="CLU_111362_3_0_2"/>
<dbReference type="Pfam" id="PF01951">
    <property type="entry name" value="Archease"/>
    <property type="match status" value="1"/>
</dbReference>